<keyword evidence="3" id="KW-0072">Autophagy</keyword>
<dbReference type="InterPro" id="IPR036322">
    <property type="entry name" value="WD40_repeat_dom_sf"/>
</dbReference>
<keyword evidence="5" id="KW-1185">Reference proteome</keyword>
<evidence type="ECO:0000256" key="4">
    <source>
        <dbReference type="ARBA" id="ARBA00025740"/>
    </source>
</evidence>
<keyword evidence="1" id="KW-0853">WD repeat</keyword>
<evidence type="ECO:0000313" key="5">
    <source>
        <dbReference type="Proteomes" id="UP000095282"/>
    </source>
</evidence>
<dbReference type="InterPro" id="IPR001680">
    <property type="entry name" value="WD40_rpt"/>
</dbReference>
<dbReference type="GO" id="GO:0006914">
    <property type="term" value="P:autophagy"/>
    <property type="evidence" value="ECO:0007669"/>
    <property type="project" value="UniProtKB-KW"/>
</dbReference>
<organism evidence="5 6">
    <name type="scientific">Caenorhabditis tropicalis</name>
    <dbReference type="NCBI Taxonomy" id="1561998"/>
    <lineage>
        <taxon>Eukaryota</taxon>
        <taxon>Metazoa</taxon>
        <taxon>Ecdysozoa</taxon>
        <taxon>Nematoda</taxon>
        <taxon>Chromadorea</taxon>
        <taxon>Rhabditida</taxon>
        <taxon>Rhabditina</taxon>
        <taxon>Rhabditomorpha</taxon>
        <taxon>Rhabditoidea</taxon>
        <taxon>Rhabditidae</taxon>
        <taxon>Peloderinae</taxon>
        <taxon>Caenorhabditis</taxon>
    </lineage>
</organism>
<dbReference type="PANTHER" id="PTHR11227">
    <property type="entry name" value="WD-REPEAT PROTEIN INTERACTING WITH PHOSPHOINOSIDES WIPI -RELATED"/>
    <property type="match status" value="1"/>
</dbReference>
<reference evidence="6" key="1">
    <citation type="submission" date="2016-11" db="UniProtKB">
        <authorList>
            <consortium name="WormBaseParasite"/>
        </authorList>
    </citation>
    <scope>IDENTIFICATION</scope>
</reference>
<dbReference type="InterPro" id="IPR048720">
    <property type="entry name" value="PROPPIN"/>
</dbReference>
<dbReference type="InterPro" id="IPR015943">
    <property type="entry name" value="WD40/YVTN_repeat-like_dom_sf"/>
</dbReference>
<sequence length="389" mass="43298">MTSSYSYSRSGRINYIGFDQQSNMMSVSHNNGYMFYRISDILEQSSLLYKGGSMTDLGLSSCLIAERVGSSGLMVLVSQSDTRVIHVYHFTIKQIICRLRFTKSVLAIKINKEKMVVCLEDSIYIYDINTMKSVHDITGIPLNKLGVIDMATNPENALVAYPGSGNSGNVFLFDANKLTSVSSFLAHEGSLSCLKFNQEGNMIASASTRGTIIRVHGVPNGSRLFEFRRGICRCVNIHSLSFSSDSKFLASSSNTETVHVFKLEEESPEPSPSVDWYKTFKTFSAYMPTQVQQVSNMVTAARCFATARLPEVTKSNRVSFLSHQNQQYVMVATSVGFVYAYRLSPEGGELDMIREVRIGPQSKAYRMFAEIGREPNENDELPPQVHISG</sequence>
<keyword evidence="2" id="KW-0677">Repeat</keyword>
<dbReference type="AlphaFoldDB" id="A0A1I7T8A8"/>
<protein>
    <submittedName>
        <fullName evidence="6">WD repeat domain phosphoinositide-interacting protein 2</fullName>
    </submittedName>
</protein>
<dbReference type="Gene3D" id="2.130.10.10">
    <property type="entry name" value="YVTN repeat-like/Quinoprotein amine dehydrogenase"/>
    <property type="match status" value="1"/>
</dbReference>
<name>A0A1I7T8A8_9PELO</name>
<dbReference type="GO" id="GO:0005737">
    <property type="term" value="C:cytoplasm"/>
    <property type="evidence" value="ECO:0007669"/>
    <property type="project" value="UniProtKB-ARBA"/>
</dbReference>
<dbReference type="SUPFAM" id="SSF50978">
    <property type="entry name" value="WD40 repeat-like"/>
    <property type="match status" value="1"/>
</dbReference>
<evidence type="ECO:0000256" key="2">
    <source>
        <dbReference type="ARBA" id="ARBA00022737"/>
    </source>
</evidence>
<dbReference type="SMART" id="SM00320">
    <property type="entry name" value="WD40"/>
    <property type="match status" value="3"/>
</dbReference>
<dbReference type="WBParaSite" id="Csp11.Scaffold541.g3395.t1">
    <property type="protein sequence ID" value="Csp11.Scaffold541.g3395.t1"/>
    <property type="gene ID" value="Csp11.Scaffold541.g3395"/>
</dbReference>
<evidence type="ECO:0000256" key="3">
    <source>
        <dbReference type="ARBA" id="ARBA00023006"/>
    </source>
</evidence>
<evidence type="ECO:0000256" key="1">
    <source>
        <dbReference type="ARBA" id="ARBA00022574"/>
    </source>
</evidence>
<accession>A0A1I7T8A8</accession>
<dbReference type="eggNOG" id="KOG2110">
    <property type="taxonomic scope" value="Eukaryota"/>
</dbReference>
<dbReference type="Pfam" id="PF21032">
    <property type="entry name" value="PROPPIN"/>
    <property type="match status" value="1"/>
</dbReference>
<comment type="similarity">
    <text evidence="4">Belongs to the WD repeat PROPPIN family.</text>
</comment>
<dbReference type="STRING" id="1561998.A0A1I7T8A8"/>
<proteinExistence type="inferred from homology"/>
<dbReference type="Proteomes" id="UP000095282">
    <property type="component" value="Unplaced"/>
</dbReference>
<evidence type="ECO:0000313" key="6">
    <source>
        <dbReference type="WBParaSite" id="Csp11.Scaffold541.g3395.t1"/>
    </source>
</evidence>